<keyword evidence="2" id="KW-0808">Transferase</keyword>
<comment type="similarity">
    <text evidence="1">Belongs to the FemABX family.</text>
</comment>
<dbReference type="GO" id="GO:0071555">
    <property type="term" value="P:cell wall organization"/>
    <property type="evidence" value="ECO:0007669"/>
    <property type="project" value="UniProtKB-KW"/>
</dbReference>
<dbReference type="GO" id="GO:0016755">
    <property type="term" value="F:aminoacyltransferase activity"/>
    <property type="evidence" value="ECO:0007669"/>
    <property type="project" value="InterPro"/>
</dbReference>
<keyword evidence="3" id="KW-0133">Cell shape</keyword>
<evidence type="ECO:0000256" key="3">
    <source>
        <dbReference type="ARBA" id="ARBA00022960"/>
    </source>
</evidence>
<feature type="domain" description="BioF2-like acetyltransferase" evidence="7">
    <location>
        <begin position="152"/>
        <end position="277"/>
    </location>
</feature>
<dbReference type="SUPFAM" id="SSF55729">
    <property type="entry name" value="Acyl-CoA N-acyltransferases (Nat)"/>
    <property type="match status" value="1"/>
</dbReference>
<evidence type="ECO:0000256" key="1">
    <source>
        <dbReference type="ARBA" id="ARBA00009943"/>
    </source>
</evidence>
<dbReference type="PANTHER" id="PTHR36174:SF1">
    <property type="entry name" value="LIPID II:GLYCINE GLYCYLTRANSFERASE"/>
    <property type="match status" value="1"/>
</dbReference>
<sequence>MELSTHDVAEISVQPITPDSLTRLAGSGSGLFYSARWLGVLVAHYGFRLWQTTDAEGGYMLFAEGRGVLGPKLISLPFSDYTLPPLSPGMLPRHLAALRRQFPHTPLHFKCAGLFASLQQLESLGAPVSVACLHRIPLNGQPAPPMSASFLRGVRKALRGGLRAQCSHSEESLLQFYRLYYRLRTEKLGLIPQPFSFFQRVWEQFIKTGEGFIYEVRQQEEVLASAIVLRSGEALYYKWGCSATDRLRLRPNNLLFWELIRKAAGMGCPFLDLGLSDLDETRGLIRFKSSMGGQQSPIWSWSLYPEGYPLELEQKFKGMVSQLAHIVVSNRLEPAQTQAFSQALYPLFV</sequence>
<comment type="caution">
    <text evidence="8">The sequence shown here is derived from an EMBL/GenBank/DDBJ whole genome shotgun (WGS) entry which is preliminary data.</text>
</comment>
<evidence type="ECO:0000259" key="7">
    <source>
        <dbReference type="Pfam" id="PF13480"/>
    </source>
</evidence>
<dbReference type="Gene3D" id="3.40.630.30">
    <property type="match status" value="1"/>
</dbReference>
<evidence type="ECO:0000256" key="6">
    <source>
        <dbReference type="ARBA" id="ARBA00023316"/>
    </source>
</evidence>
<dbReference type="PROSITE" id="PS51191">
    <property type="entry name" value="FEMABX"/>
    <property type="match status" value="1"/>
</dbReference>
<dbReference type="AlphaFoldDB" id="M7NWN8"/>
<dbReference type="Pfam" id="PF13480">
    <property type="entry name" value="Acetyltransf_6"/>
    <property type="match status" value="1"/>
</dbReference>
<name>M7NWN8_9BACT</name>
<keyword evidence="9" id="KW-1185">Reference proteome</keyword>
<evidence type="ECO:0000256" key="4">
    <source>
        <dbReference type="ARBA" id="ARBA00022984"/>
    </source>
</evidence>
<proteinExistence type="inferred from homology"/>
<evidence type="ECO:0000256" key="2">
    <source>
        <dbReference type="ARBA" id="ARBA00022679"/>
    </source>
</evidence>
<dbReference type="GO" id="GO:0009252">
    <property type="term" value="P:peptidoglycan biosynthetic process"/>
    <property type="evidence" value="ECO:0007669"/>
    <property type="project" value="UniProtKB-KW"/>
</dbReference>
<dbReference type="EMBL" id="AODQ01000043">
    <property type="protein sequence ID" value="EMR02859.1"/>
    <property type="molecule type" value="Genomic_DNA"/>
</dbReference>
<evidence type="ECO:0000313" key="9">
    <source>
        <dbReference type="Proteomes" id="UP000011910"/>
    </source>
</evidence>
<keyword evidence="6" id="KW-0961">Cell wall biogenesis/degradation</keyword>
<keyword evidence="5" id="KW-0012">Acyltransferase</keyword>
<dbReference type="STRING" id="1279009.ADICEAN_02006"/>
<dbReference type="InterPro" id="IPR003447">
    <property type="entry name" value="FEMABX"/>
</dbReference>
<evidence type="ECO:0000256" key="5">
    <source>
        <dbReference type="ARBA" id="ARBA00023315"/>
    </source>
</evidence>
<protein>
    <recommendedName>
        <fullName evidence="7">BioF2-like acetyltransferase domain-containing protein</fullName>
    </recommendedName>
</protein>
<accession>M7NWN8</accession>
<dbReference type="InterPro" id="IPR038740">
    <property type="entry name" value="BioF2-like_GNAT_dom"/>
</dbReference>
<dbReference type="eggNOG" id="COG5653">
    <property type="taxonomic scope" value="Bacteria"/>
</dbReference>
<reference evidence="8 9" key="1">
    <citation type="journal article" date="2013" name="Genome Announc.">
        <title>Draft Genome Sequence of Cesiribacter andamanensis Strain AMV16T, Isolated from a Soil Sample from a Mud Volcano in the Andaman Islands, India.</title>
        <authorList>
            <person name="Shivaji S."/>
            <person name="Ara S."/>
            <person name="Begum Z."/>
            <person name="Srinivas T.N."/>
            <person name="Singh A."/>
            <person name="Kumar Pinnaka A."/>
        </authorList>
    </citation>
    <scope>NUCLEOTIDE SEQUENCE [LARGE SCALE GENOMIC DNA]</scope>
    <source>
        <strain evidence="8 9">AMV16</strain>
    </source>
</reference>
<organism evidence="8 9">
    <name type="scientific">Cesiribacter andamanensis AMV16</name>
    <dbReference type="NCBI Taxonomy" id="1279009"/>
    <lineage>
        <taxon>Bacteria</taxon>
        <taxon>Pseudomonadati</taxon>
        <taxon>Bacteroidota</taxon>
        <taxon>Cytophagia</taxon>
        <taxon>Cytophagales</taxon>
        <taxon>Cesiribacteraceae</taxon>
        <taxon>Cesiribacter</taxon>
    </lineage>
</organism>
<evidence type="ECO:0000313" key="8">
    <source>
        <dbReference type="EMBL" id="EMR02859.1"/>
    </source>
</evidence>
<dbReference type="GO" id="GO:0008360">
    <property type="term" value="P:regulation of cell shape"/>
    <property type="evidence" value="ECO:0007669"/>
    <property type="project" value="UniProtKB-KW"/>
</dbReference>
<dbReference type="InterPro" id="IPR050644">
    <property type="entry name" value="PG_Glycine_Bridge_Synth"/>
</dbReference>
<keyword evidence="4" id="KW-0573">Peptidoglycan synthesis</keyword>
<gene>
    <name evidence="8" type="ORF">ADICEAN_02006</name>
</gene>
<dbReference type="InterPro" id="IPR016181">
    <property type="entry name" value="Acyl_CoA_acyltransferase"/>
</dbReference>
<dbReference type="PANTHER" id="PTHR36174">
    <property type="entry name" value="LIPID II:GLYCINE GLYCYLTRANSFERASE"/>
    <property type="match status" value="1"/>
</dbReference>
<dbReference type="Proteomes" id="UP000011910">
    <property type="component" value="Unassembled WGS sequence"/>
</dbReference>